<accession>A0A1I5KPA9</accession>
<organism evidence="2 3">
    <name type="scientific">Qipengyuania nanhaisediminis</name>
    <dbReference type="NCBI Taxonomy" id="604088"/>
    <lineage>
        <taxon>Bacteria</taxon>
        <taxon>Pseudomonadati</taxon>
        <taxon>Pseudomonadota</taxon>
        <taxon>Alphaproteobacteria</taxon>
        <taxon>Sphingomonadales</taxon>
        <taxon>Erythrobacteraceae</taxon>
        <taxon>Qipengyuania</taxon>
    </lineage>
</organism>
<keyword evidence="3" id="KW-1185">Reference proteome</keyword>
<sequence>MTNTLYTKKRMLVMKSLPPPVLLALSMLGVALLGNAGVLPGTVAQLAPFLLLVLFAPVWLGDDRPCRFSRGTAR</sequence>
<evidence type="ECO:0000313" key="2">
    <source>
        <dbReference type="EMBL" id="SFO86845.1"/>
    </source>
</evidence>
<evidence type="ECO:0000256" key="1">
    <source>
        <dbReference type="SAM" id="Phobius"/>
    </source>
</evidence>
<dbReference type="AlphaFoldDB" id="A0A1I5KPA9"/>
<protein>
    <submittedName>
        <fullName evidence="2">Uncharacterized protein</fullName>
    </submittedName>
</protein>
<dbReference type="Proteomes" id="UP000199331">
    <property type="component" value="Unassembled WGS sequence"/>
</dbReference>
<keyword evidence="1" id="KW-0472">Membrane</keyword>
<keyword evidence="1" id="KW-1133">Transmembrane helix</keyword>
<reference evidence="3" key="1">
    <citation type="submission" date="2016-10" db="EMBL/GenBank/DDBJ databases">
        <authorList>
            <person name="Varghese N."/>
            <person name="Submissions S."/>
        </authorList>
    </citation>
    <scope>NUCLEOTIDE SEQUENCE [LARGE SCALE GENOMIC DNA]</scope>
    <source>
        <strain evidence="3">CGMCC 1.7715</strain>
    </source>
</reference>
<evidence type="ECO:0000313" key="3">
    <source>
        <dbReference type="Proteomes" id="UP000199331"/>
    </source>
</evidence>
<gene>
    <name evidence="2" type="ORF">SAMN04488060_0422</name>
</gene>
<feature type="transmembrane region" description="Helical" evidence="1">
    <location>
        <begin position="46"/>
        <end position="62"/>
    </location>
</feature>
<proteinExistence type="predicted"/>
<keyword evidence="1" id="KW-0812">Transmembrane</keyword>
<name>A0A1I5KPA9_9SPHN</name>
<dbReference type="STRING" id="604088.SAMN04488060_0422"/>
<dbReference type="EMBL" id="FOWZ01000001">
    <property type="protein sequence ID" value="SFO86845.1"/>
    <property type="molecule type" value="Genomic_DNA"/>
</dbReference>